<dbReference type="Proteomes" id="UP000698173">
    <property type="component" value="Unassembled WGS sequence"/>
</dbReference>
<comment type="caution">
    <text evidence="1">The sequence shown here is derived from an EMBL/GenBank/DDBJ whole genome shotgun (WGS) entry which is preliminary data.</text>
</comment>
<sequence length="64" mass="7238">MSEKKVTFVPVSLDPIPSELNKATPPVKHPPALFTIRKGKVAVDFYPGVDEHLIHLVMKELRFQ</sequence>
<gene>
    <name evidence="1" type="ORF">K8V56_10985</name>
</gene>
<dbReference type="AlphaFoldDB" id="A0A921G1Q0"/>
<reference evidence="1" key="1">
    <citation type="journal article" date="2021" name="PeerJ">
        <title>Extensive microbial diversity within the chicken gut microbiome revealed by metagenomics and culture.</title>
        <authorList>
            <person name="Gilroy R."/>
            <person name="Ravi A."/>
            <person name="Getino M."/>
            <person name="Pursley I."/>
            <person name="Horton D.L."/>
            <person name="Alikhan N.F."/>
            <person name="Baker D."/>
            <person name="Gharbi K."/>
            <person name="Hall N."/>
            <person name="Watson M."/>
            <person name="Adriaenssens E.M."/>
            <person name="Foster-Nyarko E."/>
            <person name="Jarju S."/>
            <person name="Secka A."/>
            <person name="Antonio M."/>
            <person name="Oren A."/>
            <person name="Chaudhuri R.R."/>
            <person name="La Ragione R."/>
            <person name="Hildebrand F."/>
            <person name="Pallen M.J."/>
        </authorList>
    </citation>
    <scope>NUCLEOTIDE SEQUENCE</scope>
    <source>
        <strain evidence="1">CHK171-7178</strain>
    </source>
</reference>
<evidence type="ECO:0000313" key="1">
    <source>
        <dbReference type="EMBL" id="HJF32281.1"/>
    </source>
</evidence>
<organism evidence="1 2">
    <name type="scientific">Sporosarcina psychrophila</name>
    <name type="common">Bacillus psychrophilus</name>
    <dbReference type="NCBI Taxonomy" id="1476"/>
    <lineage>
        <taxon>Bacteria</taxon>
        <taxon>Bacillati</taxon>
        <taxon>Bacillota</taxon>
        <taxon>Bacilli</taxon>
        <taxon>Bacillales</taxon>
        <taxon>Caryophanaceae</taxon>
        <taxon>Sporosarcina</taxon>
    </lineage>
</organism>
<evidence type="ECO:0000313" key="2">
    <source>
        <dbReference type="Proteomes" id="UP000698173"/>
    </source>
</evidence>
<name>A0A921G1Q0_SPOPS</name>
<accession>A0A921G1Q0</accession>
<dbReference type="EMBL" id="DYWT01000182">
    <property type="protein sequence ID" value="HJF32281.1"/>
    <property type="molecule type" value="Genomic_DNA"/>
</dbReference>
<proteinExistence type="predicted"/>
<protein>
    <submittedName>
        <fullName evidence="1">Uncharacterized protein</fullName>
    </submittedName>
</protein>
<reference evidence="1" key="2">
    <citation type="submission" date="2021-09" db="EMBL/GenBank/DDBJ databases">
        <authorList>
            <person name="Gilroy R."/>
        </authorList>
    </citation>
    <scope>NUCLEOTIDE SEQUENCE</scope>
    <source>
        <strain evidence="1">CHK171-7178</strain>
    </source>
</reference>